<feature type="transmembrane region" description="Helical" evidence="1">
    <location>
        <begin position="6"/>
        <end position="25"/>
    </location>
</feature>
<keyword evidence="1" id="KW-0812">Transmembrane</keyword>
<dbReference type="Proteomes" id="UP000446786">
    <property type="component" value="Unassembled WGS sequence"/>
</dbReference>
<gene>
    <name evidence="2" type="ORF">GRI94_13150</name>
</gene>
<dbReference type="AlphaFoldDB" id="A0A845AVE1"/>
<keyword evidence="1" id="KW-1133">Transmembrane helix</keyword>
<feature type="transmembrane region" description="Helical" evidence="1">
    <location>
        <begin position="71"/>
        <end position="88"/>
    </location>
</feature>
<evidence type="ECO:0000313" key="2">
    <source>
        <dbReference type="EMBL" id="MXP32771.1"/>
    </source>
</evidence>
<dbReference type="RefSeq" id="WP_160780081.1">
    <property type="nucleotide sequence ID" value="NZ_BAAAZF010000001.1"/>
</dbReference>
<dbReference type="EMBL" id="WTYE01000001">
    <property type="protein sequence ID" value="MXP32771.1"/>
    <property type="molecule type" value="Genomic_DNA"/>
</dbReference>
<protein>
    <submittedName>
        <fullName evidence="2">Uncharacterized protein</fullName>
    </submittedName>
</protein>
<sequence>MSAFMILFLIGVGAAGLVLGSIVVTDRKTGSPALAIALLAGFVALTAITIAHEGVWQVVTNHTVNFWGIQVWYDLLFAVGIALFFIAPRARAMGMPLLPWIVFVGLTASIGLLAMVARLFWLERQAQT</sequence>
<feature type="transmembrane region" description="Helical" evidence="1">
    <location>
        <begin position="100"/>
        <end position="121"/>
    </location>
</feature>
<comment type="caution">
    <text evidence="2">The sequence shown here is derived from an EMBL/GenBank/DDBJ whole genome shotgun (WGS) entry which is preliminary data.</text>
</comment>
<proteinExistence type="predicted"/>
<keyword evidence="1" id="KW-0472">Membrane</keyword>
<evidence type="ECO:0000313" key="3">
    <source>
        <dbReference type="Proteomes" id="UP000446786"/>
    </source>
</evidence>
<name>A0A845AVE1_9SPHN</name>
<reference evidence="2 3" key="1">
    <citation type="submission" date="2019-12" db="EMBL/GenBank/DDBJ databases">
        <title>Genomic-based taxomic classification of the family Erythrobacteraceae.</title>
        <authorList>
            <person name="Xu L."/>
        </authorList>
    </citation>
    <scope>NUCLEOTIDE SEQUENCE [LARGE SCALE GENOMIC DNA]</scope>
    <source>
        <strain evidence="2 3">JCM 16677</strain>
    </source>
</reference>
<feature type="transmembrane region" description="Helical" evidence="1">
    <location>
        <begin position="32"/>
        <end position="51"/>
    </location>
</feature>
<accession>A0A845AVE1</accession>
<dbReference type="OrthoDB" id="7068404at2"/>
<organism evidence="2 3">
    <name type="scientific">Parerythrobacter jejuensis</name>
    <dbReference type="NCBI Taxonomy" id="795812"/>
    <lineage>
        <taxon>Bacteria</taxon>
        <taxon>Pseudomonadati</taxon>
        <taxon>Pseudomonadota</taxon>
        <taxon>Alphaproteobacteria</taxon>
        <taxon>Sphingomonadales</taxon>
        <taxon>Erythrobacteraceae</taxon>
        <taxon>Parerythrobacter</taxon>
    </lineage>
</organism>
<keyword evidence="3" id="KW-1185">Reference proteome</keyword>
<evidence type="ECO:0000256" key="1">
    <source>
        <dbReference type="SAM" id="Phobius"/>
    </source>
</evidence>